<dbReference type="AlphaFoldDB" id="A0A550BV10"/>
<dbReference type="EMBL" id="VDMD01000071">
    <property type="protein sequence ID" value="TRM56379.1"/>
    <property type="molecule type" value="Genomic_DNA"/>
</dbReference>
<feature type="region of interest" description="Disordered" evidence="1">
    <location>
        <begin position="616"/>
        <end position="652"/>
    </location>
</feature>
<reference evidence="2 3" key="1">
    <citation type="journal article" date="2019" name="New Phytol.">
        <title>Comparative genomics reveals unique wood-decay strategies and fruiting body development in the Schizophyllaceae.</title>
        <authorList>
            <person name="Almasi E."/>
            <person name="Sahu N."/>
            <person name="Krizsan K."/>
            <person name="Balint B."/>
            <person name="Kovacs G.M."/>
            <person name="Kiss B."/>
            <person name="Cseklye J."/>
            <person name="Drula E."/>
            <person name="Henrissat B."/>
            <person name="Nagy I."/>
            <person name="Chovatia M."/>
            <person name="Adam C."/>
            <person name="LaButti K."/>
            <person name="Lipzen A."/>
            <person name="Riley R."/>
            <person name="Grigoriev I.V."/>
            <person name="Nagy L.G."/>
        </authorList>
    </citation>
    <scope>NUCLEOTIDE SEQUENCE [LARGE SCALE GENOMIC DNA]</scope>
    <source>
        <strain evidence="2 3">NL-1724</strain>
    </source>
</reference>
<keyword evidence="3" id="KW-1185">Reference proteome</keyword>
<feature type="compositionally biased region" description="Basic and acidic residues" evidence="1">
    <location>
        <begin position="325"/>
        <end position="335"/>
    </location>
</feature>
<feature type="region of interest" description="Disordered" evidence="1">
    <location>
        <begin position="844"/>
        <end position="864"/>
    </location>
</feature>
<dbReference type="OrthoDB" id="3107693at2759"/>
<feature type="compositionally biased region" description="Basic and acidic residues" evidence="1">
    <location>
        <begin position="759"/>
        <end position="770"/>
    </location>
</feature>
<name>A0A550BV10_9AGAR</name>
<feature type="compositionally biased region" description="Basic and acidic residues" evidence="1">
    <location>
        <begin position="407"/>
        <end position="418"/>
    </location>
</feature>
<feature type="region of interest" description="Disordered" evidence="1">
    <location>
        <begin position="378"/>
        <end position="499"/>
    </location>
</feature>
<dbReference type="Proteomes" id="UP000320762">
    <property type="component" value="Unassembled WGS sequence"/>
</dbReference>
<evidence type="ECO:0000313" key="3">
    <source>
        <dbReference type="Proteomes" id="UP000320762"/>
    </source>
</evidence>
<proteinExistence type="predicted"/>
<feature type="region of interest" description="Disordered" evidence="1">
    <location>
        <begin position="759"/>
        <end position="794"/>
    </location>
</feature>
<gene>
    <name evidence="2" type="ORF">BD626DRAFT_541363</name>
</gene>
<evidence type="ECO:0000313" key="2">
    <source>
        <dbReference type="EMBL" id="TRM56379.1"/>
    </source>
</evidence>
<feature type="compositionally biased region" description="Basic and acidic residues" evidence="1">
    <location>
        <begin position="434"/>
        <end position="449"/>
    </location>
</feature>
<feature type="compositionally biased region" description="Low complexity" evidence="1">
    <location>
        <begin position="381"/>
        <end position="395"/>
    </location>
</feature>
<organism evidence="2 3">
    <name type="scientific">Schizophyllum amplum</name>
    <dbReference type="NCBI Taxonomy" id="97359"/>
    <lineage>
        <taxon>Eukaryota</taxon>
        <taxon>Fungi</taxon>
        <taxon>Dikarya</taxon>
        <taxon>Basidiomycota</taxon>
        <taxon>Agaricomycotina</taxon>
        <taxon>Agaricomycetes</taxon>
        <taxon>Agaricomycetidae</taxon>
        <taxon>Agaricales</taxon>
        <taxon>Schizophyllaceae</taxon>
        <taxon>Schizophyllum</taxon>
    </lineage>
</organism>
<feature type="compositionally biased region" description="Basic and acidic residues" evidence="1">
    <location>
        <begin position="486"/>
        <end position="495"/>
    </location>
</feature>
<protein>
    <submittedName>
        <fullName evidence="2">Uncharacterized protein</fullName>
    </submittedName>
</protein>
<accession>A0A550BV10</accession>
<comment type="caution">
    <text evidence="2">The sequence shown here is derived from an EMBL/GenBank/DDBJ whole genome shotgun (WGS) entry which is preliminary data.</text>
</comment>
<feature type="region of interest" description="Disordered" evidence="1">
    <location>
        <begin position="309"/>
        <end position="335"/>
    </location>
</feature>
<sequence length="864" mass="93312">MPRRSATGAGRRVIEQARGKLADRGTAQADVAVRERLREPFVRTECRYAPSCTNERRGGRAWQCSDELAREHARIRWAADEPIGARGGRQARGRGASERRGCCGRESGARACATTTRAGSGACDGGDDEGGRRHLPREDDWICYEDGIGTRTATHSEVAEYVRAVATRMQRVLDALVEATAEDGRTCPQSWQFDVETVARGIETAKDRLTLRLAWMHAATRFWTAMKAYRKYCQQAEDLIRAARSAPVPAAVSPDISAEGSLRAVTAPERSIAEEELEVLPVVIPSPKRMSPKRVRFALSTEPVPRLWPCADGGEGGSTLTSERLPTDGEKGRCGSDRLLLLAGNSTQSSSTRNPEFPWPRKGGSNCENASIIQHTAGIQRPQGAGSSSPAARARANNEVPAMQRWRPPESADGDHTDTPSQITSSMPPAISSDHTDGRGGMEKAEGKHIHARSPTDEQLTQAGAQAREGAQHALLSSIETSSTTRDQEEPEAIRRGSALQHEVEHSAVVSTLYVVETKGLPNVPVAPTTLLPRSLLRPSLPVDGALLSKASATEAPISVNLCMRACSQYGPLPQHLNARQLGTRRLTISKQGNGPAYLDSPLWLSRPLFCALRAKSNTPSRTRPRHATTPADPSGLVSQQSEAPKRDALSKTCPQRAARTRAMSSHTDASSTLRVNWAGARSKVRMQGNRLGTPRGHDVRAAALFEPPRGTDTAGGKITPARAVRVAGRVAEGMVREATWKEWNRNRALPERVRNVNEVKGRERREHRGSPLKARGPGGGELPGAERPNDRDAAEAQDIVRAGYATEALNAAEGAGAAEGTRGSRRRRAYLSEPECWMAEHPPRAVSDMSPRAGCEASAAGCQ</sequence>
<evidence type="ECO:0000256" key="1">
    <source>
        <dbReference type="SAM" id="MobiDB-lite"/>
    </source>
</evidence>